<evidence type="ECO:0000313" key="4">
    <source>
        <dbReference type="Proteomes" id="UP000244855"/>
    </source>
</evidence>
<reference evidence="3 4" key="1">
    <citation type="journal article" date="2018" name="Sci. Rep.">
        <title>Comparative genomics provides insights into the lifestyle and reveals functional heterogeneity of dark septate endophytic fungi.</title>
        <authorList>
            <person name="Knapp D.G."/>
            <person name="Nemeth J.B."/>
            <person name="Barry K."/>
            <person name="Hainaut M."/>
            <person name="Henrissat B."/>
            <person name="Johnson J."/>
            <person name="Kuo A."/>
            <person name="Lim J.H.P."/>
            <person name="Lipzen A."/>
            <person name="Nolan M."/>
            <person name="Ohm R.A."/>
            <person name="Tamas L."/>
            <person name="Grigoriev I.V."/>
            <person name="Spatafora J.W."/>
            <person name="Nagy L.G."/>
            <person name="Kovacs G.M."/>
        </authorList>
    </citation>
    <scope>NUCLEOTIDE SEQUENCE [LARGE SCALE GENOMIC DNA]</scope>
    <source>
        <strain evidence="3 4">DSE2036</strain>
    </source>
</reference>
<evidence type="ECO:0000313" key="3">
    <source>
        <dbReference type="EMBL" id="PVH95584.1"/>
    </source>
</evidence>
<organism evidence="3 4">
    <name type="scientific">Periconia macrospinosa</name>
    <dbReference type="NCBI Taxonomy" id="97972"/>
    <lineage>
        <taxon>Eukaryota</taxon>
        <taxon>Fungi</taxon>
        <taxon>Dikarya</taxon>
        <taxon>Ascomycota</taxon>
        <taxon>Pezizomycotina</taxon>
        <taxon>Dothideomycetes</taxon>
        <taxon>Pleosporomycetidae</taxon>
        <taxon>Pleosporales</taxon>
        <taxon>Massarineae</taxon>
        <taxon>Periconiaceae</taxon>
        <taxon>Periconia</taxon>
    </lineage>
</organism>
<dbReference type="OrthoDB" id="3687641at2759"/>
<evidence type="ECO:0000256" key="2">
    <source>
        <dbReference type="ARBA" id="ARBA00035112"/>
    </source>
</evidence>
<evidence type="ECO:0000256" key="1">
    <source>
        <dbReference type="ARBA" id="ARBA00004685"/>
    </source>
</evidence>
<evidence type="ECO:0008006" key="5">
    <source>
        <dbReference type="Google" id="ProtNLM"/>
    </source>
</evidence>
<proteinExistence type="inferred from homology"/>
<comment type="similarity">
    <text evidence="2">Belongs to the ustYa family.</text>
</comment>
<protein>
    <recommendedName>
        <fullName evidence="5">Tat pathway signal sequence</fullName>
    </recommendedName>
</protein>
<feature type="non-terminal residue" evidence="3">
    <location>
        <position position="164"/>
    </location>
</feature>
<accession>A0A2V1DEN8</accession>
<name>A0A2V1DEN8_9PLEO</name>
<dbReference type="EMBL" id="KZ805491">
    <property type="protein sequence ID" value="PVH95584.1"/>
    <property type="molecule type" value="Genomic_DNA"/>
</dbReference>
<dbReference type="PANTHER" id="PTHR33365:SF4">
    <property type="entry name" value="CYCLOCHLOROTINE BIOSYNTHESIS PROTEIN O"/>
    <property type="match status" value="1"/>
</dbReference>
<gene>
    <name evidence="3" type="ORF">DM02DRAFT_473460</name>
</gene>
<dbReference type="STRING" id="97972.A0A2V1DEN8"/>
<dbReference type="InterPro" id="IPR021765">
    <property type="entry name" value="UstYa-like"/>
</dbReference>
<dbReference type="AlphaFoldDB" id="A0A2V1DEN8"/>
<dbReference type="PANTHER" id="PTHR33365">
    <property type="entry name" value="YALI0B05434P"/>
    <property type="match status" value="1"/>
</dbReference>
<dbReference type="Pfam" id="PF11807">
    <property type="entry name" value="UstYa"/>
    <property type="match status" value="1"/>
</dbReference>
<feature type="non-terminal residue" evidence="3">
    <location>
        <position position="1"/>
    </location>
</feature>
<sequence>EYYLVRFNGTLDAPSEFRGPPSAAVDAAWGRLDDFGSVALSEEEFLKAGGTLENSKMPDELGGGYMADVEILHQMHCLNFLRMAAYSDHYSTIAPEWKDSAHTFGLHLDHCIEMIRINLLCRTDAGIIPFRWVENYQRPLPDFSTKHKCRNWEGVLNWAREREV</sequence>
<keyword evidence="4" id="KW-1185">Reference proteome</keyword>
<dbReference type="Proteomes" id="UP000244855">
    <property type="component" value="Unassembled WGS sequence"/>
</dbReference>
<dbReference type="GO" id="GO:0043386">
    <property type="term" value="P:mycotoxin biosynthetic process"/>
    <property type="evidence" value="ECO:0007669"/>
    <property type="project" value="InterPro"/>
</dbReference>
<comment type="pathway">
    <text evidence="1">Mycotoxin biosynthesis.</text>
</comment>